<protein>
    <submittedName>
        <fullName evidence="2">Uncharacterized protein</fullName>
    </submittedName>
</protein>
<sequence>MKSTNEQGCSDVDLDSPELDSLSLLRNLQACESLPRPQVSRKDTPQGDGGGAGRTWLTGERAVVDKGTAFVEGKQTGIAERGGRWRKMRSGALGRGRRMEGRRNGEDERRRHKRKKGRRQDRGQTELKLPRHPAASVINNKPDV</sequence>
<comment type="caution">
    <text evidence="2">The sequence shown here is derived from an EMBL/GenBank/DDBJ whole genome shotgun (WGS) entry which is preliminary data.</text>
</comment>
<evidence type="ECO:0000313" key="3">
    <source>
        <dbReference type="Proteomes" id="UP001331515"/>
    </source>
</evidence>
<feature type="region of interest" description="Disordered" evidence="1">
    <location>
        <begin position="31"/>
        <end position="60"/>
    </location>
</feature>
<dbReference type="AlphaFoldDB" id="A0AAN8BYM2"/>
<dbReference type="EMBL" id="JAURVH010001535">
    <property type="protein sequence ID" value="KAK5893714.1"/>
    <property type="molecule type" value="Genomic_DNA"/>
</dbReference>
<dbReference type="Proteomes" id="UP001331515">
    <property type="component" value="Unassembled WGS sequence"/>
</dbReference>
<proteinExistence type="predicted"/>
<feature type="compositionally biased region" description="Basic and acidic residues" evidence="1">
    <location>
        <begin position="97"/>
        <end position="109"/>
    </location>
</feature>
<feature type="compositionally biased region" description="Basic and acidic residues" evidence="1">
    <location>
        <begin position="120"/>
        <end position="129"/>
    </location>
</feature>
<accession>A0AAN8BYM2</accession>
<keyword evidence="3" id="KW-1185">Reference proteome</keyword>
<reference evidence="2 3" key="1">
    <citation type="journal article" date="2023" name="Mol. Biol. Evol.">
        <title>Genomics of Secondarily Temperate Adaptation in the Only Non-Antarctic Icefish.</title>
        <authorList>
            <person name="Rivera-Colon A.G."/>
            <person name="Rayamajhi N."/>
            <person name="Minhas B.F."/>
            <person name="Madrigal G."/>
            <person name="Bilyk K.T."/>
            <person name="Yoon V."/>
            <person name="Hune M."/>
            <person name="Gregory S."/>
            <person name="Cheng C.H.C."/>
            <person name="Catchen J.M."/>
        </authorList>
    </citation>
    <scope>NUCLEOTIDE SEQUENCE [LARGE SCALE GENOMIC DNA]</scope>
    <source>
        <tissue evidence="2">White muscle</tissue>
    </source>
</reference>
<name>A0AAN8BYM2_CHAGU</name>
<organism evidence="2 3">
    <name type="scientific">Champsocephalus gunnari</name>
    <name type="common">Mackerel icefish</name>
    <dbReference type="NCBI Taxonomy" id="52237"/>
    <lineage>
        <taxon>Eukaryota</taxon>
        <taxon>Metazoa</taxon>
        <taxon>Chordata</taxon>
        <taxon>Craniata</taxon>
        <taxon>Vertebrata</taxon>
        <taxon>Euteleostomi</taxon>
        <taxon>Actinopterygii</taxon>
        <taxon>Neopterygii</taxon>
        <taxon>Teleostei</taxon>
        <taxon>Neoteleostei</taxon>
        <taxon>Acanthomorphata</taxon>
        <taxon>Eupercaria</taxon>
        <taxon>Perciformes</taxon>
        <taxon>Notothenioidei</taxon>
        <taxon>Channichthyidae</taxon>
        <taxon>Champsocephalus</taxon>
    </lineage>
</organism>
<gene>
    <name evidence="2" type="ORF">CgunFtcFv8_006560</name>
</gene>
<evidence type="ECO:0000256" key="1">
    <source>
        <dbReference type="SAM" id="MobiDB-lite"/>
    </source>
</evidence>
<feature type="compositionally biased region" description="Basic residues" evidence="1">
    <location>
        <begin position="110"/>
        <end position="119"/>
    </location>
</feature>
<feature type="region of interest" description="Disordered" evidence="1">
    <location>
        <begin position="74"/>
        <end position="144"/>
    </location>
</feature>
<evidence type="ECO:0000313" key="2">
    <source>
        <dbReference type="EMBL" id="KAK5893714.1"/>
    </source>
</evidence>